<keyword evidence="3" id="KW-1185">Reference proteome</keyword>
<dbReference type="AlphaFoldDB" id="A0AAE3WDV9"/>
<organism evidence="2 3">
    <name type="scientific">Marimonas arenosa</name>
    <dbReference type="NCBI Taxonomy" id="1795305"/>
    <lineage>
        <taxon>Bacteria</taxon>
        <taxon>Pseudomonadati</taxon>
        <taxon>Pseudomonadota</taxon>
        <taxon>Alphaproteobacteria</taxon>
        <taxon>Rhodobacterales</taxon>
        <taxon>Paracoccaceae</taxon>
        <taxon>Marimonas</taxon>
    </lineage>
</organism>
<dbReference type="Pfam" id="PF01425">
    <property type="entry name" value="Amidase"/>
    <property type="match status" value="1"/>
</dbReference>
<reference evidence="2" key="2">
    <citation type="submission" date="2023-02" db="EMBL/GenBank/DDBJ databases">
        <title>'Rhodoalgimonas zhirmunskyi' gen. nov., isolated from a red alga.</title>
        <authorList>
            <person name="Nedashkovskaya O.I."/>
            <person name="Otstavnykh N.Y."/>
            <person name="Bystritskaya E.P."/>
            <person name="Balabanova L.A."/>
            <person name="Isaeva M.P."/>
        </authorList>
    </citation>
    <scope>NUCLEOTIDE SEQUENCE</scope>
    <source>
        <strain evidence="2">KCTC 52189</strain>
    </source>
</reference>
<dbReference type="SUPFAM" id="SSF75304">
    <property type="entry name" value="Amidase signature (AS) enzymes"/>
    <property type="match status" value="1"/>
</dbReference>
<protein>
    <submittedName>
        <fullName evidence="2">Amidase family protein</fullName>
    </submittedName>
</protein>
<proteinExistence type="predicted"/>
<dbReference type="InterPro" id="IPR036928">
    <property type="entry name" value="AS_sf"/>
</dbReference>
<dbReference type="InterPro" id="IPR023631">
    <property type="entry name" value="Amidase_dom"/>
</dbReference>
<dbReference type="EMBL" id="JANHAX010000002">
    <property type="protein sequence ID" value="MDQ2089848.1"/>
    <property type="molecule type" value="Genomic_DNA"/>
</dbReference>
<evidence type="ECO:0000313" key="2">
    <source>
        <dbReference type="EMBL" id="MDQ2089848.1"/>
    </source>
</evidence>
<evidence type="ECO:0000259" key="1">
    <source>
        <dbReference type="Pfam" id="PF01425"/>
    </source>
</evidence>
<reference evidence="2" key="1">
    <citation type="submission" date="2022-07" db="EMBL/GenBank/DDBJ databases">
        <authorList>
            <person name="Otstavnykh N."/>
            <person name="Isaeva M."/>
            <person name="Bystritskaya E."/>
        </authorList>
    </citation>
    <scope>NUCLEOTIDE SEQUENCE</scope>
    <source>
        <strain evidence="2">KCTC 52189</strain>
    </source>
</reference>
<sequence>MAVSDDVRATLVDAAQKMIEAGWQVDEVDCPPMRPAADVNARLWMAEMEHSAHDMVADEGDADAVFVYQQMRADAGEIDVDCLMKTLQLRATLVREWVVFHRTYPVLICPVSGELPFAQQLDVSSEAAIQRVYEAQLPQRALPTMGLPALAVATGKVGTIPVGVQLVAGRFREDILLAAGADIERAGSVPGVANPV</sequence>
<evidence type="ECO:0000313" key="3">
    <source>
        <dbReference type="Proteomes" id="UP001226762"/>
    </source>
</evidence>
<dbReference type="Gene3D" id="3.90.1300.10">
    <property type="entry name" value="Amidase signature (AS) domain"/>
    <property type="match status" value="1"/>
</dbReference>
<dbReference type="Proteomes" id="UP001226762">
    <property type="component" value="Unassembled WGS sequence"/>
</dbReference>
<gene>
    <name evidence="2" type="ORF">NO357_08060</name>
</gene>
<comment type="caution">
    <text evidence="2">The sequence shown here is derived from an EMBL/GenBank/DDBJ whole genome shotgun (WGS) entry which is preliminary data.</text>
</comment>
<accession>A0AAE3WDV9</accession>
<name>A0AAE3WDV9_9RHOB</name>
<feature type="domain" description="Amidase" evidence="1">
    <location>
        <begin position="3"/>
        <end position="177"/>
    </location>
</feature>